<evidence type="ECO:0000256" key="3">
    <source>
        <dbReference type="ARBA" id="ARBA00011881"/>
    </source>
</evidence>
<feature type="binding site" evidence="13">
    <location>
        <position position="469"/>
    </location>
    <ligand>
        <name>K(+)</name>
        <dbReference type="ChEBI" id="CHEBI:29103"/>
        <note>ligand shared between two tetrameric partners</note>
    </ligand>
</feature>
<dbReference type="GO" id="GO:0006177">
    <property type="term" value="P:GMP biosynthetic process"/>
    <property type="evidence" value="ECO:0007669"/>
    <property type="project" value="UniProtKB-UniRule"/>
</dbReference>
<dbReference type="KEGG" id="sns:VC03_04970"/>
<feature type="domain" description="CBS" evidence="20">
    <location>
        <begin position="153"/>
        <end position="209"/>
    </location>
</feature>
<evidence type="ECO:0000256" key="7">
    <source>
        <dbReference type="ARBA" id="ARBA00022755"/>
    </source>
</evidence>
<evidence type="ECO:0000256" key="17">
    <source>
        <dbReference type="PROSITE-ProRule" id="PRU00703"/>
    </source>
</evidence>
<evidence type="ECO:0000256" key="10">
    <source>
        <dbReference type="ARBA" id="ARBA00023027"/>
    </source>
</evidence>
<evidence type="ECO:0000256" key="4">
    <source>
        <dbReference type="ARBA" id="ARBA00022723"/>
    </source>
</evidence>
<feature type="active site" description="Thioimidate intermediate" evidence="13 14">
    <location>
        <position position="303"/>
    </location>
</feature>
<feature type="binding site" evidence="13">
    <location>
        <begin position="336"/>
        <end position="338"/>
    </location>
    <ligand>
        <name>IMP</name>
        <dbReference type="ChEBI" id="CHEBI:58053"/>
    </ligand>
</feature>
<dbReference type="EMBL" id="CP011280">
    <property type="protein sequence ID" value="AKC95833.1"/>
    <property type="molecule type" value="Genomic_DNA"/>
</dbReference>
<keyword evidence="4 13" id="KW-0479">Metal-binding</keyword>
<evidence type="ECO:0000256" key="19">
    <source>
        <dbReference type="RuleBase" id="RU003928"/>
    </source>
</evidence>
<evidence type="ECO:0000256" key="9">
    <source>
        <dbReference type="ARBA" id="ARBA00023002"/>
    </source>
</evidence>
<keyword evidence="6 13" id="KW-0332">GMP biosynthesis</keyword>
<dbReference type="OrthoDB" id="9805398at2"/>
<evidence type="ECO:0000256" key="13">
    <source>
        <dbReference type="HAMAP-Rule" id="MF_01964"/>
    </source>
</evidence>
<feature type="binding site" description="in other chain" evidence="13 16">
    <location>
        <position position="303"/>
    </location>
    <ligand>
        <name>K(+)</name>
        <dbReference type="ChEBI" id="CHEBI:29103"/>
        <note>ligand shared between two tetrameric partners</note>
    </ligand>
</feature>
<dbReference type="CDD" id="cd04601">
    <property type="entry name" value="CBS_pair_IMPDH"/>
    <property type="match status" value="1"/>
</dbReference>
<comment type="catalytic activity">
    <reaction evidence="12 13 19">
        <text>IMP + NAD(+) + H2O = XMP + NADH + H(+)</text>
        <dbReference type="Rhea" id="RHEA:11708"/>
        <dbReference type="ChEBI" id="CHEBI:15377"/>
        <dbReference type="ChEBI" id="CHEBI:15378"/>
        <dbReference type="ChEBI" id="CHEBI:57464"/>
        <dbReference type="ChEBI" id="CHEBI:57540"/>
        <dbReference type="ChEBI" id="CHEBI:57945"/>
        <dbReference type="ChEBI" id="CHEBI:58053"/>
        <dbReference type="EC" id="1.1.1.205"/>
    </reaction>
</comment>
<dbReference type="RefSeq" id="WP_046328937.1">
    <property type="nucleotide sequence ID" value="NZ_CP011280.1"/>
</dbReference>
<feature type="binding site" evidence="15">
    <location>
        <begin position="246"/>
        <end position="248"/>
    </location>
    <ligand>
        <name>NAD(+)</name>
        <dbReference type="ChEBI" id="CHEBI:57540"/>
    </ligand>
</feature>
<feature type="binding site" evidence="13">
    <location>
        <begin position="383"/>
        <end position="387"/>
    </location>
    <ligand>
        <name>IMP</name>
        <dbReference type="ChEBI" id="CHEBI:58053"/>
    </ligand>
</feature>
<evidence type="ECO:0000256" key="6">
    <source>
        <dbReference type="ARBA" id="ARBA00022749"/>
    </source>
</evidence>
<comment type="cofactor">
    <cofactor evidence="1 13">
        <name>K(+)</name>
        <dbReference type="ChEBI" id="CHEBI:29103"/>
    </cofactor>
</comment>
<evidence type="ECO:0000313" key="21">
    <source>
        <dbReference type="EMBL" id="AKC95833.1"/>
    </source>
</evidence>
<feature type="active site" description="Proton acceptor" evidence="13 14">
    <location>
        <position position="399"/>
    </location>
</feature>
<name>A0A0E3UUZ8_9FUSO</name>
<dbReference type="Pfam" id="PF00571">
    <property type="entry name" value="CBS"/>
    <property type="match status" value="2"/>
</dbReference>
<evidence type="ECO:0000256" key="5">
    <source>
        <dbReference type="ARBA" id="ARBA00022737"/>
    </source>
</evidence>
<dbReference type="HAMAP" id="MF_01964">
    <property type="entry name" value="IMPDH"/>
    <property type="match status" value="1"/>
</dbReference>
<comment type="function">
    <text evidence="13">Catalyzes the conversion of inosine 5'-phosphate (IMP) to xanthosine 5'-phosphate (XMP), the first committed and rate-limiting step in the de novo synthesis of guanine nucleotides, and therefore plays an important role in the regulation of cell growth.</text>
</comment>
<comment type="caution">
    <text evidence="13">Lacks conserved residue(s) required for the propagation of feature annotation.</text>
</comment>
<dbReference type="EC" id="1.1.1.205" evidence="13 19"/>
<dbReference type="InterPro" id="IPR015875">
    <property type="entry name" value="IMP_DH/GMP_Rdtase_CS"/>
</dbReference>
<comment type="pathway">
    <text evidence="13 19">Purine metabolism; XMP biosynthesis via de novo pathway; XMP from IMP: step 1/1.</text>
</comment>
<reference evidence="21 22" key="1">
    <citation type="journal article" date="2012" name="BMC Genomics">
        <title>Genomic sequence analysis and characterization of Sneathia amnii sp. nov.</title>
        <authorList>
            <consortium name="Vaginal Microbiome Consortium (additional members)"/>
            <person name="Harwich M.D.Jr."/>
            <person name="Serrano M.G."/>
            <person name="Fettweis J.M."/>
            <person name="Alves J.M."/>
            <person name="Reimers M.A."/>
            <person name="Buck G.A."/>
            <person name="Jefferson K.K."/>
        </authorList>
    </citation>
    <scope>NUCLEOTIDE SEQUENCE [LARGE SCALE GENOMIC DNA]</scope>
    <source>
        <strain evidence="21 22">SN35</strain>
    </source>
</reference>
<dbReference type="FunFam" id="3.20.20.70:FF:000003">
    <property type="entry name" value="GMP reductase"/>
    <property type="match status" value="1"/>
</dbReference>
<dbReference type="SMART" id="SM00116">
    <property type="entry name" value="CBS"/>
    <property type="match status" value="2"/>
</dbReference>
<evidence type="ECO:0000256" key="14">
    <source>
        <dbReference type="PIRSR" id="PIRSR000130-1"/>
    </source>
</evidence>
<evidence type="ECO:0000256" key="15">
    <source>
        <dbReference type="PIRSR" id="PIRSR000130-3"/>
    </source>
</evidence>
<dbReference type="UniPathway" id="UPA00601">
    <property type="reaction ID" value="UER00295"/>
</dbReference>
<dbReference type="STRING" id="187101.VC03_04970"/>
<dbReference type="PANTHER" id="PTHR11911:SF111">
    <property type="entry name" value="INOSINE-5'-MONOPHOSPHATE DEHYDROGENASE"/>
    <property type="match status" value="1"/>
</dbReference>
<evidence type="ECO:0000256" key="2">
    <source>
        <dbReference type="ARBA" id="ARBA00005502"/>
    </source>
</evidence>
<dbReference type="GO" id="GO:0003938">
    <property type="term" value="F:IMP dehydrogenase activity"/>
    <property type="evidence" value="ECO:0007669"/>
    <property type="project" value="UniProtKB-UniRule"/>
</dbReference>
<comment type="similarity">
    <text evidence="2 13 18">Belongs to the IMPDH/GMPR family.</text>
</comment>
<dbReference type="PROSITE" id="PS51371">
    <property type="entry name" value="CBS"/>
    <property type="match status" value="2"/>
</dbReference>
<keyword evidence="8 13" id="KW-0630">Potassium</keyword>
<evidence type="ECO:0000256" key="8">
    <source>
        <dbReference type="ARBA" id="ARBA00022958"/>
    </source>
</evidence>
<gene>
    <name evidence="13" type="primary">guaB</name>
    <name evidence="21" type="ORF">VC03_04970</name>
</gene>
<dbReference type="PROSITE" id="PS00487">
    <property type="entry name" value="IMP_DH_GMP_RED"/>
    <property type="match status" value="1"/>
</dbReference>
<evidence type="ECO:0000256" key="12">
    <source>
        <dbReference type="ARBA" id="ARBA00048028"/>
    </source>
</evidence>
<dbReference type="Pfam" id="PF00478">
    <property type="entry name" value="IMPDH"/>
    <property type="match status" value="1"/>
</dbReference>
<evidence type="ECO:0000256" key="18">
    <source>
        <dbReference type="RuleBase" id="RU003927"/>
    </source>
</evidence>
<keyword evidence="7 13" id="KW-0658">Purine biosynthesis</keyword>
<feature type="domain" description="CBS" evidence="20">
    <location>
        <begin position="93"/>
        <end position="152"/>
    </location>
</feature>
<feature type="binding site" evidence="13">
    <location>
        <begin position="359"/>
        <end position="360"/>
    </location>
    <ligand>
        <name>IMP</name>
        <dbReference type="ChEBI" id="CHEBI:58053"/>
    </ligand>
</feature>
<dbReference type="PANTHER" id="PTHR11911">
    <property type="entry name" value="INOSINE-5-MONOPHOSPHATE DEHYDROGENASE RELATED"/>
    <property type="match status" value="1"/>
</dbReference>
<dbReference type="PATRIC" id="fig|1069640.6.peg.982"/>
<feature type="binding site" evidence="13">
    <location>
        <position position="246"/>
    </location>
    <ligand>
        <name>NAD(+)</name>
        <dbReference type="ChEBI" id="CHEBI:57540"/>
    </ligand>
</feature>
<dbReference type="SMART" id="SM01240">
    <property type="entry name" value="IMPDH"/>
    <property type="match status" value="1"/>
</dbReference>
<dbReference type="HOGENOM" id="CLU_022552_2_1_0"/>
<evidence type="ECO:0000259" key="20">
    <source>
        <dbReference type="PROSITE" id="PS51371"/>
    </source>
</evidence>
<dbReference type="InterPro" id="IPR005990">
    <property type="entry name" value="IMP_DH"/>
</dbReference>
<feature type="binding site" evidence="13">
    <location>
        <position position="467"/>
    </location>
    <ligand>
        <name>K(+)</name>
        <dbReference type="ChEBI" id="CHEBI:29103"/>
        <note>ligand shared between two tetrameric partners</note>
    </ligand>
</feature>
<dbReference type="NCBIfam" id="TIGR01302">
    <property type="entry name" value="IMP_dehydrog"/>
    <property type="match status" value="1"/>
</dbReference>
<comment type="activity regulation">
    <text evidence="13">Mycophenolic acid (MPA) is a non-competitive inhibitor that prevents formation of the closed enzyme conformation by binding to the same site as the amobile flap. In contrast, mizoribine monophosphate (MZP) is a competitive inhibitor that induces the closed conformation. MPA is a potent inhibitor of mammalian IMPDHs but a poor inhibitor of the bacterial enzymes. MZP is a more potent inhibitor of bacterial IMPDH.</text>
</comment>
<accession>A0A0E3UUZ8</accession>
<dbReference type="GO" id="GO:0046872">
    <property type="term" value="F:metal ion binding"/>
    <property type="evidence" value="ECO:0007669"/>
    <property type="project" value="UniProtKB-UniRule"/>
</dbReference>
<dbReference type="Gene3D" id="3.20.20.70">
    <property type="entry name" value="Aldolase class I"/>
    <property type="match status" value="1"/>
</dbReference>
<dbReference type="CDD" id="cd00381">
    <property type="entry name" value="IMPDH"/>
    <property type="match status" value="1"/>
</dbReference>
<proteinExistence type="inferred from homology"/>
<evidence type="ECO:0000256" key="1">
    <source>
        <dbReference type="ARBA" id="ARBA00001958"/>
    </source>
</evidence>
<dbReference type="AlphaFoldDB" id="A0A0E3UUZ8"/>
<feature type="binding site" evidence="13">
    <location>
        <position position="468"/>
    </location>
    <ligand>
        <name>K(+)</name>
        <dbReference type="ChEBI" id="CHEBI:29103"/>
        <note>ligand shared between two tetrameric partners</note>
    </ligand>
</feature>
<evidence type="ECO:0000256" key="11">
    <source>
        <dbReference type="ARBA" id="ARBA00023122"/>
    </source>
</evidence>
<feature type="binding site" evidence="13 15">
    <location>
        <begin position="296"/>
        <end position="298"/>
    </location>
    <ligand>
        <name>NAD(+)</name>
        <dbReference type="ChEBI" id="CHEBI:57540"/>
    </ligand>
</feature>
<dbReference type="SUPFAM" id="SSF51412">
    <property type="entry name" value="Inosine monophosphate dehydrogenase (IMPDH)"/>
    <property type="match status" value="1"/>
</dbReference>
<keyword evidence="11 17" id="KW-0129">CBS domain</keyword>
<dbReference type="InterPro" id="IPR001093">
    <property type="entry name" value="IMP_DH_GMPRt"/>
</dbReference>
<feature type="binding site" evidence="13">
    <location>
        <position position="301"/>
    </location>
    <ligand>
        <name>IMP</name>
        <dbReference type="ChEBI" id="CHEBI:58053"/>
    </ligand>
</feature>
<dbReference type="InterPro" id="IPR013785">
    <property type="entry name" value="Aldolase_TIM"/>
</dbReference>
<keyword evidence="5" id="KW-0677">Repeat</keyword>
<keyword evidence="9 13" id="KW-0560">Oxidoreductase</keyword>
<protein>
    <recommendedName>
        <fullName evidence="13 19">Inosine-5'-monophosphate dehydrogenase</fullName>
        <shortName evidence="13">IMP dehydrogenase</shortName>
        <shortName evidence="13">IMPD</shortName>
        <shortName evidence="13">IMPDH</shortName>
        <ecNumber evidence="13 19">1.1.1.205</ecNumber>
    </recommendedName>
</protein>
<feature type="binding site" evidence="13">
    <location>
        <position position="413"/>
    </location>
    <ligand>
        <name>IMP</name>
        <dbReference type="ChEBI" id="CHEBI:58053"/>
    </ligand>
</feature>
<organism evidence="21 22">
    <name type="scientific">Sneathia vaginalis</name>
    <dbReference type="NCBI Taxonomy" id="187101"/>
    <lineage>
        <taxon>Bacteria</taxon>
        <taxon>Fusobacteriati</taxon>
        <taxon>Fusobacteriota</taxon>
        <taxon>Fusobacteriia</taxon>
        <taxon>Fusobacteriales</taxon>
        <taxon>Leptotrichiaceae</taxon>
        <taxon>Sneathia</taxon>
    </lineage>
</organism>
<dbReference type="Proteomes" id="UP000033103">
    <property type="component" value="Chromosome"/>
</dbReference>
<sequence length="486" mass="51972">MSKIIAEGLTFDDVLLIPQASSVIPSEVSLKTNLTKDIVLNVPILSAAMDTVTESRLAISLARVGGIGFIHKNMTIERQAEEVHRVKRSESGMITNPITLNVNSVLQDAVDLMRKYKVSGLPVINDKNELLGIITNRDIKYREDLTPKVTDVMTKDNLITANTDITFEEAKHILLENRIEKLPIVEGKILKGLITIKDIDNIVNYPNACKDKKGRLRVGAAVGIGTDTLRRVEALVEAGVDIITVDSAHGHSKGVIEKIKEIRKAFPNLPLIGGNIVTKEAAKDLIDAGCDAVKVGIGPGSICTTRVVAGVGMPQLSAVMEVSEYCNSKGIGVIADGGIKLSGDIVKALAAGADCVMLGGLLAGTKESPGEEILYNGRSYKSYVGMGSLIAMKRGSKDRYFQLEAATDKLVPEGIESMVPTKGSIKDTVFQLCGGLRAGMGYCGTKTIAELKVNGKFVKITNAGLKESHPHDVIITKEAPNYSGAK</sequence>
<dbReference type="GO" id="GO:0000166">
    <property type="term" value="F:nucleotide binding"/>
    <property type="evidence" value="ECO:0007669"/>
    <property type="project" value="UniProtKB-UniRule"/>
</dbReference>
<feature type="binding site" description="in other chain" evidence="13 16">
    <location>
        <position position="300"/>
    </location>
    <ligand>
        <name>K(+)</name>
        <dbReference type="ChEBI" id="CHEBI:29103"/>
        <note>ligand shared between two tetrameric partners</note>
    </ligand>
</feature>
<dbReference type="InterPro" id="IPR046342">
    <property type="entry name" value="CBS_dom_sf"/>
</dbReference>
<keyword evidence="22" id="KW-1185">Reference proteome</keyword>
<dbReference type="PIRSF" id="PIRSF000130">
    <property type="entry name" value="IMPDH"/>
    <property type="match status" value="1"/>
</dbReference>
<comment type="subunit">
    <text evidence="3 13">Homotetramer.</text>
</comment>
<evidence type="ECO:0000313" key="22">
    <source>
        <dbReference type="Proteomes" id="UP000033103"/>
    </source>
</evidence>
<feature type="binding site" description="in other chain" evidence="13 16">
    <location>
        <position position="298"/>
    </location>
    <ligand>
        <name>K(+)</name>
        <dbReference type="ChEBI" id="CHEBI:29103"/>
        <note>ligand shared between two tetrameric partners</note>
    </ligand>
</feature>
<dbReference type="SUPFAM" id="SSF54631">
    <property type="entry name" value="CBS-domain pair"/>
    <property type="match status" value="1"/>
</dbReference>
<keyword evidence="10 13" id="KW-0520">NAD</keyword>
<dbReference type="GO" id="GO:0006183">
    <property type="term" value="P:GTP biosynthetic process"/>
    <property type="evidence" value="ECO:0007669"/>
    <property type="project" value="TreeGrafter"/>
</dbReference>
<evidence type="ECO:0000256" key="16">
    <source>
        <dbReference type="PIRSR" id="PIRSR000130-4"/>
    </source>
</evidence>
<dbReference type="InterPro" id="IPR000644">
    <property type="entry name" value="CBS_dom"/>
</dbReference>